<feature type="domain" description="Barstar (barnase inhibitor)" evidence="2">
    <location>
        <begin position="3"/>
        <end position="85"/>
    </location>
</feature>
<dbReference type="EMBL" id="BOSE01000002">
    <property type="protein sequence ID" value="GIP15884.1"/>
    <property type="molecule type" value="Genomic_DNA"/>
</dbReference>
<dbReference type="AlphaFoldDB" id="A0A919YPH5"/>
<accession>A0A919YPH5</accession>
<evidence type="ECO:0000259" key="2">
    <source>
        <dbReference type="Pfam" id="PF01337"/>
    </source>
</evidence>
<dbReference type="InterPro" id="IPR000468">
    <property type="entry name" value="Barstar"/>
</dbReference>
<proteinExistence type="inferred from homology"/>
<organism evidence="3 4">
    <name type="scientific">Paenibacillus montaniterrae</name>
    <dbReference type="NCBI Taxonomy" id="429341"/>
    <lineage>
        <taxon>Bacteria</taxon>
        <taxon>Bacillati</taxon>
        <taxon>Bacillota</taxon>
        <taxon>Bacilli</taxon>
        <taxon>Bacillales</taxon>
        <taxon>Paenibacillaceae</taxon>
        <taxon>Paenibacillus</taxon>
    </lineage>
</organism>
<dbReference type="Gene3D" id="3.30.370.10">
    <property type="entry name" value="Barstar-like"/>
    <property type="match status" value="1"/>
</dbReference>
<dbReference type="RefSeq" id="WP_213514146.1">
    <property type="nucleotide sequence ID" value="NZ_BOSE01000002.1"/>
</dbReference>
<dbReference type="Pfam" id="PF01337">
    <property type="entry name" value="Barstar"/>
    <property type="match status" value="1"/>
</dbReference>
<comment type="caution">
    <text evidence="3">The sequence shown here is derived from an EMBL/GenBank/DDBJ whole genome shotgun (WGS) entry which is preliminary data.</text>
</comment>
<evidence type="ECO:0000313" key="4">
    <source>
        <dbReference type="Proteomes" id="UP000683139"/>
    </source>
</evidence>
<evidence type="ECO:0000256" key="1">
    <source>
        <dbReference type="ARBA" id="ARBA00006845"/>
    </source>
</evidence>
<evidence type="ECO:0000313" key="3">
    <source>
        <dbReference type="EMBL" id="GIP15884.1"/>
    </source>
</evidence>
<gene>
    <name evidence="3" type="ORF">J40TS1_15260</name>
</gene>
<comment type="similarity">
    <text evidence="1">Belongs to the barstar family.</text>
</comment>
<protein>
    <submittedName>
        <fullName evidence="3">Barnase inhibitor</fullName>
    </submittedName>
</protein>
<keyword evidence="4" id="KW-1185">Reference proteome</keyword>
<sequence length="91" mass="10587">MAHTVTLLQSQLAQYPSVHHWLADQLQLPEHYGHNLDALWDCLTGYVSLPLHIEWQQDCDDHTDYSKFIQLFEEAAAEVDGLSFRYITTQQ</sequence>
<dbReference type="InterPro" id="IPR035905">
    <property type="entry name" value="Barstar-like_sf"/>
</dbReference>
<dbReference type="SUPFAM" id="SSF52038">
    <property type="entry name" value="Barstar-related"/>
    <property type="match status" value="1"/>
</dbReference>
<dbReference type="Proteomes" id="UP000683139">
    <property type="component" value="Unassembled WGS sequence"/>
</dbReference>
<reference evidence="3" key="1">
    <citation type="submission" date="2021-03" db="EMBL/GenBank/DDBJ databases">
        <title>Antimicrobial resistance genes in bacteria isolated from Japanese honey, and their potential for conferring macrolide and lincosamide resistance in the American foulbrood pathogen Paenibacillus larvae.</title>
        <authorList>
            <person name="Okamoto M."/>
            <person name="Kumagai M."/>
            <person name="Kanamori H."/>
            <person name="Takamatsu D."/>
        </authorList>
    </citation>
    <scope>NUCLEOTIDE SEQUENCE</scope>
    <source>
        <strain evidence="3">J40TS1</strain>
    </source>
</reference>
<name>A0A919YPH5_9BACL</name>